<evidence type="ECO:0000313" key="3">
    <source>
        <dbReference type="Proteomes" id="UP000012073"/>
    </source>
</evidence>
<name>R7Q4S2_CHOCR</name>
<dbReference type="AlphaFoldDB" id="R7Q4S2"/>
<evidence type="ECO:0008006" key="4">
    <source>
        <dbReference type="Google" id="ProtNLM"/>
    </source>
</evidence>
<dbReference type="InterPro" id="IPR013320">
    <property type="entry name" value="ConA-like_dom_sf"/>
</dbReference>
<feature type="region of interest" description="Disordered" evidence="1">
    <location>
        <begin position="286"/>
        <end position="306"/>
    </location>
</feature>
<dbReference type="Gene3D" id="2.60.120.920">
    <property type="match status" value="1"/>
</dbReference>
<dbReference type="EMBL" id="HG001649">
    <property type="protein sequence ID" value="CDF33532.1"/>
    <property type="molecule type" value="Genomic_DNA"/>
</dbReference>
<evidence type="ECO:0000256" key="1">
    <source>
        <dbReference type="SAM" id="MobiDB-lite"/>
    </source>
</evidence>
<dbReference type="SUPFAM" id="SSF49899">
    <property type="entry name" value="Concanavalin A-like lectins/glucanases"/>
    <property type="match status" value="1"/>
</dbReference>
<dbReference type="GeneID" id="17321083"/>
<dbReference type="InterPro" id="IPR043136">
    <property type="entry name" value="B30.2/SPRY_sf"/>
</dbReference>
<gene>
    <name evidence="2" type="ORF">CHC_T00002331001</name>
</gene>
<keyword evidence="3" id="KW-1185">Reference proteome</keyword>
<dbReference type="Gramene" id="CDF33532">
    <property type="protein sequence ID" value="CDF33532"/>
    <property type="gene ID" value="CHC_T00002331001"/>
</dbReference>
<dbReference type="KEGG" id="ccp:CHC_T00002331001"/>
<proteinExistence type="predicted"/>
<protein>
    <recommendedName>
        <fullName evidence="4">B30.2/SPRY domain-containing protein</fullName>
    </recommendedName>
</protein>
<reference evidence="3" key="1">
    <citation type="journal article" date="2013" name="Proc. Natl. Acad. Sci. U.S.A.">
        <title>Genome structure and metabolic features in the red seaweed Chondrus crispus shed light on evolution of the Archaeplastida.</title>
        <authorList>
            <person name="Collen J."/>
            <person name="Porcel B."/>
            <person name="Carre W."/>
            <person name="Ball S.G."/>
            <person name="Chaparro C."/>
            <person name="Tonon T."/>
            <person name="Barbeyron T."/>
            <person name="Michel G."/>
            <person name="Noel B."/>
            <person name="Valentin K."/>
            <person name="Elias M."/>
            <person name="Artiguenave F."/>
            <person name="Arun A."/>
            <person name="Aury J.M."/>
            <person name="Barbosa-Neto J.F."/>
            <person name="Bothwell J.H."/>
            <person name="Bouget F.Y."/>
            <person name="Brillet L."/>
            <person name="Cabello-Hurtado F."/>
            <person name="Capella-Gutierrez S."/>
            <person name="Charrier B."/>
            <person name="Cladiere L."/>
            <person name="Cock J.M."/>
            <person name="Coelho S.M."/>
            <person name="Colleoni C."/>
            <person name="Czjzek M."/>
            <person name="Da Silva C."/>
            <person name="Delage L."/>
            <person name="Denoeud F."/>
            <person name="Deschamps P."/>
            <person name="Dittami S.M."/>
            <person name="Gabaldon T."/>
            <person name="Gachon C.M."/>
            <person name="Groisillier A."/>
            <person name="Herve C."/>
            <person name="Jabbari K."/>
            <person name="Katinka M."/>
            <person name="Kloareg B."/>
            <person name="Kowalczyk N."/>
            <person name="Labadie K."/>
            <person name="Leblanc C."/>
            <person name="Lopez P.J."/>
            <person name="McLachlan D.H."/>
            <person name="Meslet-Cladiere L."/>
            <person name="Moustafa A."/>
            <person name="Nehr Z."/>
            <person name="Nyvall Collen P."/>
            <person name="Panaud O."/>
            <person name="Partensky F."/>
            <person name="Poulain J."/>
            <person name="Rensing S.A."/>
            <person name="Rousvoal S."/>
            <person name="Samson G."/>
            <person name="Symeonidi A."/>
            <person name="Weissenbach J."/>
            <person name="Zambounis A."/>
            <person name="Wincker P."/>
            <person name="Boyen C."/>
        </authorList>
    </citation>
    <scope>NUCLEOTIDE SEQUENCE [LARGE SCALE GENOMIC DNA]</scope>
    <source>
        <strain evidence="3">cv. Stackhouse</strain>
    </source>
</reference>
<sequence length="306" mass="33477">MDAQTIDGTMSRASSFENFDEMARYDPNVPVVEDAAYAATLNDMGGSFPHTAPYRANLHSSDPTELAYSVRARLSSPVFGFSPNECHEGIRLTDTNHCAVRVQERGLYKTVRGVLPVRQSQKRIYYEFFIFRQANGGGVCIGLSTHELPLNCLCGTRPNSVGFSTSGNLVQTIDGKETWRDFGEELQSGCTVGCLVSMKDSSGEEGNRKAPRKTSTEFFVDGKSKGTVDYEFVGDLDVFPTLSLFARHARVYSLFNGQDMLYASCLPANEEILTLDGQTITRDAGNTPKSLGFAAKHGNGASENQE</sequence>
<evidence type="ECO:0000313" key="2">
    <source>
        <dbReference type="EMBL" id="CDF33532.1"/>
    </source>
</evidence>
<dbReference type="RefSeq" id="XP_005713335.1">
    <property type="nucleotide sequence ID" value="XM_005713278.1"/>
</dbReference>
<accession>R7Q4S2</accession>
<organism evidence="2 3">
    <name type="scientific">Chondrus crispus</name>
    <name type="common">Carrageen Irish moss</name>
    <name type="synonym">Polymorpha crispa</name>
    <dbReference type="NCBI Taxonomy" id="2769"/>
    <lineage>
        <taxon>Eukaryota</taxon>
        <taxon>Rhodophyta</taxon>
        <taxon>Florideophyceae</taxon>
        <taxon>Rhodymeniophycidae</taxon>
        <taxon>Gigartinales</taxon>
        <taxon>Gigartinaceae</taxon>
        <taxon>Chondrus</taxon>
    </lineage>
</organism>
<dbReference type="OrthoDB" id="531008at2759"/>
<dbReference type="Proteomes" id="UP000012073">
    <property type="component" value="Unassembled WGS sequence"/>
</dbReference>